<dbReference type="AlphaFoldDB" id="A0AAJ0HVV4"/>
<name>A0AAJ0HVV4_9PEZI</name>
<dbReference type="Proteomes" id="UP001275084">
    <property type="component" value="Unassembled WGS sequence"/>
</dbReference>
<organism evidence="1 2">
    <name type="scientific">Lasiosphaeria hispida</name>
    <dbReference type="NCBI Taxonomy" id="260671"/>
    <lineage>
        <taxon>Eukaryota</taxon>
        <taxon>Fungi</taxon>
        <taxon>Dikarya</taxon>
        <taxon>Ascomycota</taxon>
        <taxon>Pezizomycotina</taxon>
        <taxon>Sordariomycetes</taxon>
        <taxon>Sordariomycetidae</taxon>
        <taxon>Sordariales</taxon>
        <taxon>Lasiosphaeriaceae</taxon>
        <taxon>Lasiosphaeria</taxon>
    </lineage>
</organism>
<evidence type="ECO:0000313" key="1">
    <source>
        <dbReference type="EMBL" id="KAK3363642.1"/>
    </source>
</evidence>
<dbReference type="EMBL" id="JAUIQD010000001">
    <property type="protein sequence ID" value="KAK3363642.1"/>
    <property type="molecule type" value="Genomic_DNA"/>
</dbReference>
<gene>
    <name evidence="1" type="ORF">B0T25DRAFT_596982</name>
</gene>
<protein>
    <submittedName>
        <fullName evidence="1">Uncharacterized protein</fullName>
    </submittedName>
</protein>
<sequence>MESSSPEATDIIKYPNFDRAFLPLDSDNTILRASVEARRPNDRVWRLECEADCELWFHTEISNVVLAAWNQYPRVTQSSHIKPSRENNISEEVDSMYCAKGEMKRNLIKPQYWQAGNISSSLNQEKLSKELRGWVSPLALEMVSCFDGETLLLLQFRATREADIEDANCRVDCWVIPRENSCTTFREALYRLLVQGLRRLQGNRAQQPTLGSFASPLRQFYNGWPAWRTDDGRILAIQRYYRVVDVYTGAMKWVYEEDLDFPTWETDSGLWEYQR</sequence>
<comment type="caution">
    <text evidence="1">The sequence shown here is derived from an EMBL/GenBank/DDBJ whole genome shotgun (WGS) entry which is preliminary data.</text>
</comment>
<reference evidence="1" key="1">
    <citation type="journal article" date="2023" name="Mol. Phylogenet. Evol.">
        <title>Genome-scale phylogeny and comparative genomics of the fungal order Sordariales.</title>
        <authorList>
            <person name="Hensen N."/>
            <person name="Bonometti L."/>
            <person name="Westerberg I."/>
            <person name="Brannstrom I.O."/>
            <person name="Guillou S."/>
            <person name="Cros-Aarteil S."/>
            <person name="Calhoun S."/>
            <person name="Haridas S."/>
            <person name="Kuo A."/>
            <person name="Mondo S."/>
            <person name="Pangilinan J."/>
            <person name="Riley R."/>
            <person name="LaButti K."/>
            <person name="Andreopoulos B."/>
            <person name="Lipzen A."/>
            <person name="Chen C."/>
            <person name="Yan M."/>
            <person name="Daum C."/>
            <person name="Ng V."/>
            <person name="Clum A."/>
            <person name="Steindorff A."/>
            <person name="Ohm R.A."/>
            <person name="Martin F."/>
            <person name="Silar P."/>
            <person name="Natvig D.O."/>
            <person name="Lalanne C."/>
            <person name="Gautier V."/>
            <person name="Ament-Velasquez S.L."/>
            <person name="Kruys A."/>
            <person name="Hutchinson M.I."/>
            <person name="Powell A.J."/>
            <person name="Barry K."/>
            <person name="Miller A.N."/>
            <person name="Grigoriev I.V."/>
            <person name="Debuchy R."/>
            <person name="Gladieux P."/>
            <person name="Hiltunen Thoren M."/>
            <person name="Johannesson H."/>
        </authorList>
    </citation>
    <scope>NUCLEOTIDE SEQUENCE</scope>
    <source>
        <strain evidence="1">CBS 955.72</strain>
    </source>
</reference>
<evidence type="ECO:0000313" key="2">
    <source>
        <dbReference type="Proteomes" id="UP001275084"/>
    </source>
</evidence>
<keyword evidence="2" id="KW-1185">Reference proteome</keyword>
<accession>A0AAJ0HVV4</accession>
<reference evidence="1" key="2">
    <citation type="submission" date="2023-06" db="EMBL/GenBank/DDBJ databases">
        <authorList>
            <consortium name="Lawrence Berkeley National Laboratory"/>
            <person name="Haridas S."/>
            <person name="Hensen N."/>
            <person name="Bonometti L."/>
            <person name="Westerberg I."/>
            <person name="Brannstrom I.O."/>
            <person name="Guillou S."/>
            <person name="Cros-Aarteil S."/>
            <person name="Calhoun S."/>
            <person name="Kuo A."/>
            <person name="Mondo S."/>
            <person name="Pangilinan J."/>
            <person name="Riley R."/>
            <person name="Labutti K."/>
            <person name="Andreopoulos B."/>
            <person name="Lipzen A."/>
            <person name="Chen C."/>
            <person name="Yanf M."/>
            <person name="Daum C."/>
            <person name="Ng V."/>
            <person name="Clum A."/>
            <person name="Steindorff A."/>
            <person name="Ohm R."/>
            <person name="Martin F."/>
            <person name="Silar P."/>
            <person name="Natvig D."/>
            <person name="Lalanne C."/>
            <person name="Gautier V."/>
            <person name="Ament-Velasquez S.L."/>
            <person name="Kruys A."/>
            <person name="Hutchinson M.I."/>
            <person name="Powell A.J."/>
            <person name="Barry K."/>
            <person name="Miller A.N."/>
            <person name="Grigoriev I.V."/>
            <person name="Debuchy R."/>
            <person name="Gladieux P."/>
            <person name="Thoren M.H."/>
            <person name="Johannesson H."/>
        </authorList>
    </citation>
    <scope>NUCLEOTIDE SEQUENCE</scope>
    <source>
        <strain evidence="1">CBS 955.72</strain>
    </source>
</reference>
<proteinExistence type="predicted"/>